<dbReference type="AlphaFoldDB" id="A0A9J5ZAM3"/>
<dbReference type="EMBL" id="JACXVP010000004">
    <property type="protein sequence ID" value="KAG5608952.1"/>
    <property type="molecule type" value="Genomic_DNA"/>
</dbReference>
<dbReference type="OrthoDB" id="10316518at2759"/>
<comment type="caution">
    <text evidence="2">The sequence shown here is derived from an EMBL/GenBank/DDBJ whole genome shotgun (WGS) entry which is preliminary data.</text>
</comment>
<gene>
    <name evidence="2" type="ORF">H5410_020233</name>
</gene>
<reference evidence="2 3" key="1">
    <citation type="submission" date="2020-09" db="EMBL/GenBank/DDBJ databases">
        <title>De no assembly of potato wild relative species, Solanum commersonii.</title>
        <authorList>
            <person name="Cho K."/>
        </authorList>
    </citation>
    <scope>NUCLEOTIDE SEQUENCE [LARGE SCALE GENOMIC DNA]</scope>
    <source>
        <strain evidence="2">LZ3.2</strain>
        <tissue evidence="2">Leaf</tissue>
    </source>
</reference>
<dbReference type="Pfam" id="PF23467">
    <property type="entry name" value="WWE_5"/>
    <property type="match status" value="1"/>
</dbReference>
<organism evidence="2 3">
    <name type="scientific">Solanum commersonii</name>
    <name type="common">Commerson's wild potato</name>
    <name type="synonym">Commerson's nightshade</name>
    <dbReference type="NCBI Taxonomy" id="4109"/>
    <lineage>
        <taxon>Eukaryota</taxon>
        <taxon>Viridiplantae</taxon>
        <taxon>Streptophyta</taxon>
        <taxon>Embryophyta</taxon>
        <taxon>Tracheophyta</taxon>
        <taxon>Spermatophyta</taxon>
        <taxon>Magnoliopsida</taxon>
        <taxon>eudicotyledons</taxon>
        <taxon>Gunneridae</taxon>
        <taxon>Pentapetalae</taxon>
        <taxon>asterids</taxon>
        <taxon>lamiids</taxon>
        <taxon>Solanales</taxon>
        <taxon>Solanaceae</taxon>
        <taxon>Solanoideae</taxon>
        <taxon>Solaneae</taxon>
        <taxon>Solanum</taxon>
    </lineage>
</organism>
<evidence type="ECO:0000259" key="1">
    <source>
        <dbReference type="Pfam" id="PF23467"/>
    </source>
</evidence>
<accession>A0A9J5ZAM3</accession>
<protein>
    <recommendedName>
        <fullName evidence="1">RCD1 WWE domain-containing protein</fullName>
    </recommendedName>
</protein>
<dbReference type="InterPro" id="IPR057823">
    <property type="entry name" value="WWE_RCD1"/>
</dbReference>
<evidence type="ECO:0000313" key="2">
    <source>
        <dbReference type="EMBL" id="KAG5608952.1"/>
    </source>
</evidence>
<dbReference type="Proteomes" id="UP000824120">
    <property type="component" value="Chromosome 4"/>
</dbReference>
<sequence>MEAEFKLIVDLYRMFGIDLDTGNELPISWMDVDGNFFIPKIFIEDSENLSEINEIEKGKRKKVRRENESGITRES</sequence>
<name>A0A9J5ZAM3_SOLCO</name>
<feature type="domain" description="RCD1 WWE" evidence="1">
    <location>
        <begin position="6"/>
        <end position="37"/>
    </location>
</feature>
<evidence type="ECO:0000313" key="3">
    <source>
        <dbReference type="Proteomes" id="UP000824120"/>
    </source>
</evidence>
<keyword evidence="3" id="KW-1185">Reference proteome</keyword>
<proteinExistence type="predicted"/>